<dbReference type="InterPro" id="IPR050515">
    <property type="entry name" value="Beta-lactam/transpept"/>
</dbReference>
<dbReference type="GO" id="GO:0071972">
    <property type="term" value="F:peptidoglycan L,D-transpeptidase activity"/>
    <property type="evidence" value="ECO:0007669"/>
    <property type="project" value="TreeGrafter"/>
</dbReference>
<dbReference type="GO" id="GO:0005886">
    <property type="term" value="C:plasma membrane"/>
    <property type="evidence" value="ECO:0007669"/>
    <property type="project" value="TreeGrafter"/>
</dbReference>
<dbReference type="InterPro" id="IPR001460">
    <property type="entry name" value="PCN-bd_Tpept"/>
</dbReference>
<reference evidence="2 3" key="1">
    <citation type="submission" date="2018-12" db="EMBL/GenBank/DDBJ databases">
        <authorList>
            <consortium name="Pathogen Informatics"/>
        </authorList>
    </citation>
    <scope>NUCLEOTIDE SEQUENCE [LARGE SCALE GENOMIC DNA]</scope>
    <source>
        <strain evidence="2 3">NCTC10741</strain>
    </source>
</reference>
<sequence>MRSVSIRPARPAAGAAPARAARGGAAILVAAALAGSLVACSEDDVVTKFATALSGRDAAHAANLTSDPESATKALQATFDGMGDAKPTVTAGKDGEDRTLTWSWALPRHHGVRFTTKVAAGGGKVTWEPTIVHPDATSEGARLLYADEKPYSTPVLDRKNAPFMTWQTVTVVNLDPAKAASAADALATRLAAADPTVTAAGLRKTVEGKDSPTAVISLRAADAKKVGRLTGIDGVTVREEGRLLTAAPVLRSPVVAGLEERWRSTVDAAAGSSVTVVDREGRPLRLVDSFPAAPVQPVRSTLDSGLQRAATAAVAGEKRPTMLVAIRPSTGGILAVAQNAAADKQGPVALTGLYAPGSTFKTITTAAALDAKVTTPDAQLACPGRATFGDRSIPNEDEFALGTVPLHTAFARSCNTTMAGLGTRLGDTALTDTAKRFGLGVDFTIPGVTTVTGSVPAARTPAERVEESIGQGRVTASPFGLAVVEASLAARTMVRPSLFDGEPAPASAQPQPIDPGVADALRTAMRETVTSGTATALRDIEGLGGKTGTAEFGDNTHAHGWFAGIVGDLAFATLVVSGESSAPAVSVSGAFLRAAGGDLP</sequence>
<evidence type="ECO:0000313" key="3">
    <source>
        <dbReference type="Proteomes" id="UP000271626"/>
    </source>
</evidence>
<dbReference type="EMBL" id="LR131273">
    <property type="protein sequence ID" value="VDR38782.1"/>
    <property type="molecule type" value="Genomic_DNA"/>
</dbReference>
<evidence type="ECO:0000313" key="2">
    <source>
        <dbReference type="EMBL" id="VDR38782.1"/>
    </source>
</evidence>
<dbReference type="GO" id="GO:0071555">
    <property type="term" value="P:cell wall organization"/>
    <property type="evidence" value="ECO:0007669"/>
    <property type="project" value="TreeGrafter"/>
</dbReference>
<feature type="domain" description="Penicillin-binding protein transpeptidase" evidence="1">
    <location>
        <begin position="322"/>
        <end position="579"/>
    </location>
</feature>
<dbReference type="Gene3D" id="3.40.710.10">
    <property type="entry name" value="DD-peptidase/beta-lactamase superfamily"/>
    <property type="match status" value="1"/>
</dbReference>
<dbReference type="PANTHER" id="PTHR30627">
    <property type="entry name" value="PEPTIDOGLYCAN D,D-TRANSPEPTIDASE"/>
    <property type="match status" value="1"/>
</dbReference>
<dbReference type="InterPro" id="IPR012338">
    <property type="entry name" value="Beta-lactam/transpept-like"/>
</dbReference>
<accession>A0A3P8LE94</accession>
<organism evidence="2 3">
    <name type="scientific">Tsukamurella paurometabola</name>
    <name type="common">Corynebacterium paurometabolum</name>
    <dbReference type="NCBI Taxonomy" id="2061"/>
    <lineage>
        <taxon>Bacteria</taxon>
        <taxon>Bacillati</taxon>
        <taxon>Actinomycetota</taxon>
        <taxon>Actinomycetes</taxon>
        <taxon>Mycobacteriales</taxon>
        <taxon>Tsukamurellaceae</taxon>
        <taxon>Tsukamurella</taxon>
    </lineage>
</organism>
<dbReference type="PANTHER" id="PTHR30627:SF24">
    <property type="entry name" value="PENICILLIN-BINDING PROTEIN 4B"/>
    <property type="match status" value="1"/>
</dbReference>
<dbReference type="SUPFAM" id="SSF56601">
    <property type="entry name" value="beta-lactamase/transpeptidase-like"/>
    <property type="match status" value="1"/>
</dbReference>
<dbReference type="Pfam" id="PF00905">
    <property type="entry name" value="Transpeptidase"/>
    <property type="match status" value="1"/>
</dbReference>
<name>A0A3P8LE94_TSUPA</name>
<dbReference type="RefSeq" id="WP_126195968.1">
    <property type="nucleotide sequence ID" value="NZ_CP085954.1"/>
</dbReference>
<dbReference type="AlphaFoldDB" id="A0A3P8LE94"/>
<evidence type="ECO:0000259" key="1">
    <source>
        <dbReference type="Pfam" id="PF00905"/>
    </source>
</evidence>
<dbReference type="OrthoDB" id="5241017at2"/>
<proteinExistence type="predicted"/>
<protein>
    <submittedName>
        <fullName evidence="2">Penicillin-binding protein A</fullName>
    </submittedName>
</protein>
<gene>
    <name evidence="2" type="primary">pbpA_2</name>
    <name evidence="2" type="ORF">NCTC10741_01912</name>
</gene>
<dbReference type="GO" id="GO:0008658">
    <property type="term" value="F:penicillin binding"/>
    <property type="evidence" value="ECO:0007669"/>
    <property type="project" value="InterPro"/>
</dbReference>
<dbReference type="Proteomes" id="UP000271626">
    <property type="component" value="Chromosome"/>
</dbReference>